<dbReference type="Proteomes" id="UP000004263">
    <property type="component" value="Unassembled WGS sequence"/>
</dbReference>
<evidence type="ECO:0000313" key="2">
    <source>
        <dbReference type="Proteomes" id="UP000004263"/>
    </source>
</evidence>
<protein>
    <submittedName>
        <fullName evidence="1">Uncharacterized protein</fullName>
    </submittedName>
</protein>
<evidence type="ECO:0000313" key="1">
    <source>
        <dbReference type="EMBL" id="EAT11166.1"/>
    </source>
</evidence>
<keyword evidence="2" id="KW-1185">Reference proteome</keyword>
<dbReference type="EMBL" id="AAQH01000022">
    <property type="protein sequence ID" value="EAT11166.1"/>
    <property type="molecule type" value="Genomic_DNA"/>
</dbReference>
<comment type="caution">
    <text evidence="1">The sequence shown here is derived from an EMBL/GenBank/DDBJ whole genome shotgun (WGS) entry which is preliminary data.</text>
</comment>
<gene>
    <name evidence="1" type="ORF">RED65_07774</name>
</gene>
<reference evidence="1 2" key="1">
    <citation type="submission" date="2006-03" db="EMBL/GenBank/DDBJ databases">
        <authorList>
            <person name="Pinhassi J."/>
            <person name="Pedros-Alio C."/>
            <person name="Ferriera S."/>
            <person name="Johnson J."/>
            <person name="Kravitz S."/>
            <person name="Halpern A."/>
            <person name="Remington K."/>
            <person name="Beeson K."/>
            <person name="Tran B."/>
            <person name="Rogers Y.-H."/>
            <person name="Friedman R."/>
            <person name="Venter J.C."/>
        </authorList>
    </citation>
    <scope>NUCLEOTIDE SEQUENCE [LARGE SCALE GENOMIC DNA]</scope>
    <source>
        <strain evidence="1 2">RED65</strain>
    </source>
</reference>
<sequence length="92" mass="10632">MSDYFLISAWYENADTEVHFEVANELGGQYFFKIGSVLIQNKLKGDNTDALSKFYYAEEDMLALAVTIIDEEMVELNGETKIDNLLFERYTQ</sequence>
<dbReference type="HOGENOM" id="CLU_2407343_0_0_6"/>
<proteinExistence type="predicted"/>
<dbReference type="AlphaFoldDB" id="Q1MYX5"/>
<accession>Q1MYX5</accession>
<dbReference type="RefSeq" id="WP_007018907.1">
    <property type="nucleotide sequence ID" value="NZ_CH724119.1"/>
</dbReference>
<name>Q1MYX5_9GAMM</name>
<organism evidence="1 2">
    <name type="scientific">Bermanella marisrubri</name>
    <dbReference type="NCBI Taxonomy" id="207949"/>
    <lineage>
        <taxon>Bacteria</taxon>
        <taxon>Pseudomonadati</taxon>
        <taxon>Pseudomonadota</taxon>
        <taxon>Gammaproteobacteria</taxon>
        <taxon>Oceanospirillales</taxon>
        <taxon>Oceanospirillaceae</taxon>
        <taxon>Bermanella</taxon>
    </lineage>
</organism>